<keyword evidence="5" id="KW-1185">Reference proteome</keyword>
<evidence type="ECO:0000256" key="1">
    <source>
        <dbReference type="SAM" id="Coils"/>
    </source>
</evidence>
<dbReference type="SUPFAM" id="SSF50998">
    <property type="entry name" value="Quinoprotein alcohol dehydrogenase-like"/>
    <property type="match status" value="1"/>
</dbReference>
<dbReference type="GO" id="GO:0006355">
    <property type="term" value="P:regulation of DNA-templated transcription"/>
    <property type="evidence" value="ECO:0007669"/>
    <property type="project" value="InterPro"/>
</dbReference>
<evidence type="ECO:0000313" key="5">
    <source>
        <dbReference type="Proteomes" id="UP000256779"/>
    </source>
</evidence>
<accession>A0A3D9L5W0</accession>
<dbReference type="InterPro" id="IPR000792">
    <property type="entry name" value="Tscrpt_reg_LuxR_C"/>
</dbReference>
<proteinExistence type="predicted"/>
<keyword evidence="2" id="KW-0812">Transmembrane</keyword>
<dbReference type="InterPro" id="IPR036388">
    <property type="entry name" value="WH-like_DNA-bd_sf"/>
</dbReference>
<dbReference type="InterPro" id="IPR015943">
    <property type="entry name" value="WD40/YVTN_repeat-like_dom_sf"/>
</dbReference>
<sequence>MKGVLVRLFAGVFLLLHAGFVGSQSKNEIKGTPRIIHYTKNEFQADPQIWSMAQDDSGVLYFGNNDGTLIYDGAQWQKIALPNNSSVRSICYSSEGKLYVGGFNDFGIIAKDEFGDYHYHSLLDKLPPAERTLENIWAIHEVQGHIVMRSLSKLIAIKDDKVFTIPAFGYYYSNVVNDQLLLANPSGLQLLDLNSLEFEVLTVSETYSQQTIASVLPGAAADELYLFTKPGGIYAYQNGKCALIRNCFAPGESNQILSAIKSIGGNYYLGTLSTQLMVLNEQAENLSLSAALTRLQNNTVLNLFESAEGNIWALLNNGIDCINISSPVSVLFENASVYDVLIRGGKIYAATNQGVFVSERIVHNPHFSSLAFEKIPGLEGQAWKLDVVGENILCSHDAGVYVINEADQAKKLTGSQGTWKILKVDGYENTYFLCTYIGLTLLTYESGKYIIHGPVEGLVESTRDIIQGNQPGEFWICHGYKGVFRVRLSKNLKQTVAIEHFRESGLPSPLSVNTFRYDGQIVFTTNEGIFTFDEKANRFVPHEELNKRFGTDKNVRKLLEEGNLTWFVHDDEAGYFLKDQEGLNKDLFLELKGTFNRSMECILPVNDNNVLLGATNGLYAYDLSFEQQKPTGEVLLTQVAFWNTGEKEKLSLLDPRPKLPHHASNITFCFAAPKLKDQTKVQYSYLLKGMDKAWSAWTPKPSKEYTTLPPGNYTFQVKARSIIGESTSQSSYDFVIIPVWYQTKGAYLIYLIIIVCGAYASRKLIKRKIFKEKEKTRSEEQEKQSILEMELEQMRLEREKERIERDKKQLEEDVIFKSKELANYTMLLVRKRELLTELREDLKELKEVAKNEKSRNRLRQLIRKIGINLNDEEHIQVFEANFERVHHEFFKELKMHFPDLTLKELRLCALVKMNLSNKEIAPILNISVRGVETARYRLRKRLSLDHEENMVEFLEKLAP</sequence>
<dbReference type="SUPFAM" id="SSF46894">
    <property type="entry name" value="C-terminal effector domain of the bipartite response regulators"/>
    <property type="match status" value="1"/>
</dbReference>
<dbReference type="SMART" id="SM00421">
    <property type="entry name" value="HTH_LUXR"/>
    <property type="match status" value="1"/>
</dbReference>
<dbReference type="InterPro" id="IPR011123">
    <property type="entry name" value="Y_Y_Y"/>
</dbReference>
<organism evidence="4 5">
    <name type="scientific">Marinoscillum furvescens DSM 4134</name>
    <dbReference type="NCBI Taxonomy" id="1122208"/>
    <lineage>
        <taxon>Bacteria</taxon>
        <taxon>Pseudomonadati</taxon>
        <taxon>Bacteroidota</taxon>
        <taxon>Cytophagia</taxon>
        <taxon>Cytophagales</taxon>
        <taxon>Reichenbachiellaceae</taxon>
        <taxon>Marinoscillum</taxon>
    </lineage>
</organism>
<dbReference type="RefSeq" id="WP_170147951.1">
    <property type="nucleotide sequence ID" value="NZ_QREG01000007.1"/>
</dbReference>
<dbReference type="Pfam" id="PF07495">
    <property type="entry name" value="Y_Y_Y"/>
    <property type="match status" value="1"/>
</dbReference>
<feature type="domain" description="HTH luxR-type" evidence="3">
    <location>
        <begin position="897"/>
        <end position="954"/>
    </location>
</feature>
<dbReference type="InterPro" id="IPR013783">
    <property type="entry name" value="Ig-like_fold"/>
</dbReference>
<feature type="transmembrane region" description="Helical" evidence="2">
    <location>
        <begin position="747"/>
        <end position="765"/>
    </location>
</feature>
<dbReference type="Proteomes" id="UP000256779">
    <property type="component" value="Unassembled WGS sequence"/>
</dbReference>
<dbReference type="EMBL" id="QREG01000007">
    <property type="protein sequence ID" value="RED99812.1"/>
    <property type="molecule type" value="Genomic_DNA"/>
</dbReference>
<dbReference type="Gene3D" id="2.130.10.10">
    <property type="entry name" value="YVTN repeat-like/Quinoprotein amine dehydrogenase"/>
    <property type="match status" value="3"/>
</dbReference>
<protein>
    <submittedName>
        <fullName evidence="4">YXYXY domain-containing protein</fullName>
    </submittedName>
</protein>
<comment type="caution">
    <text evidence="4">The sequence shown here is derived from an EMBL/GenBank/DDBJ whole genome shotgun (WGS) entry which is preliminary data.</text>
</comment>
<evidence type="ECO:0000313" key="4">
    <source>
        <dbReference type="EMBL" id="RED99812.1"/>
    </source>
</evidence>
<dbReference type="Gene3D" id="2.60.40.10">
    <property type="entry name" value="Immunoglobulins"/>
    <property type="match status" value="1"/>
</dbReference>
<name>A0A3D9L5W0_MARFU</name>
<dbReference type="AlphaFoldDB" id="A0A3D9L5W0"/>
<evidence type="ECO:0000256" key="2">
    <source>
        <dbReference type="SAM" id="Phobius"/>
    </source>
</evidence>
<gene>
    <name evidence="4" type="ORF">C7460_10794</name>
</gene>
<evidence type="ECO:0000259" key="3">
    <source>
        <dbReference type="SMART" id="SM00421"/>
    </source>
</evidence>
<reference evidence="4 5" key="1">
    <citation type="submission" date="2018-07" db="EMBL/GenBank/DDBJ databases">
        <title>Genomic Encyclopedia of Type Strains, Phase IV (KMG-IV): sequencing the most valuable type-strain genomes for metagenomic binning, comparative biology and taxonomic classification.</title>
        <authorList>
            <person name="Goeker M."/>
        </authorList>
    </citation>
    <scope>NUCLEOTIDE SEQUENCE [LARGE SCALE GENOMIC DNA]</scope>
    <source>
        <strain evidence="4 5">DSM 4134</strain>
    </source>
</reference>
<keyword evidence="2" id="KW-1133">Transmembrane helix</keyword>
<keyword evidence="2" id="KW-0472">Membrane</keyword>
<dbReference type="Gene3D" id="1.10.10.10">
    <property type="entry name" value="Winged helix-like DNA-binding domain superfamily/Winged helix DNA-binding domain"/>
    <property type="match status" value="1"/>
</dbReference>
<dbReference type="GO" id="GO:0003677">
    <property type="term" value="F:DNA binding"/>
    <property type="evidence" value="ECO:0007669"/>
    <property type="project" value="InterPro"/>
</dbReference>
<dbReference type="InterPro" id="IPR016032">
    <property type="entry name" value="Sig_transdc_resp-reg_C-effctor"/>
</dbReference>
<keyword evidence="1" id="KW-0175">Coiled coil</keyword>
<dbReference type="InterPro" id="IPR011047">
    <property type="entry name" value="Quinoprotein_ADH-like_sf"/>
</dbReference>
<feature type="coiled-coil region" evidence="1">
    <location>
        <begin position="777"/>
        <end position="855"/>
    </location>
</feature>